<evidence type="ECO:0000313" key="5">
    <source>
        <dbReference type="EMBL" id="QFI63309.1"/>
    </source>
</evidence>
<dbReference type="RefSeq" id="WP_151885589.1">
    <property type="nucleotide sequence ID" value="NZ_CP032228.1"/>
</dbReference>
<evidence type="ECO:0000259" key="4">
    <source>
        <dbReference type="PROSITE" id="PS50043"/>
    </source>
</evidence>
<name>A0A5P6NBE0_9SPHN</name>
<dbReference type="InterPro" id="IPR036388">
    <property type="entry name" value="WH-like_DNA-bd_sf"/>
</dbReference>
<dbReference type="GO" id="GO:0006355">
    <property type="term" value="P:regulation of DNA-templated transcription"/>
    <property type="evidence" value="ECO:0007669"/>
    <property type="project" value="InterPro"/>
</dbReference>
<accession>A0A5P6NBE0</accession>
<dbReference type="GO" id="GO:0003677">
    <property type="term" value="F:DNA binding"/>
    <property type="evidence" value="ECO:0007669"/>
    <property type="project" value="UniProtKB-KW"/>
</dbReference>
<dbReference type="CDD" id="cd06170">
    <property type="entry name" value="LuxR_C_like"/>
    <property type="match status" value="1"/>
</dbReference>
<dbReference type="Gene3D" id="1.10.10.10">
    <property type="entry name" value="Winged helix-like DNA-binding domain superfamily/Winged helix DNA-binding domain"/>
    <property type="match status" value="1"/>
</dbReference>
<keyword evidence="3" id="KW-0804">Transcription</keyword>
<protein>
    <recommendedName>
        <fullName evidence="4">HTH luxR-type domain-containing protein</fullName>
    </recommendedName>
</protein>
<dbReference type="PANTHER" id="PTHR44688:SF16">
    <property type="entry name" value="DNA-BINDING TRANSCRIPTIONAL ACTIVATOR DEVR_DOSR"/>
    <property type="match status" value="1"/>
</dbReference>
<dbReference type="SUPFAM" id="SSF46894">
    <property type="entry name" value="C-terminal effector domain of the bipartite response regulators"/>
    <property type="match status" value="1"/>
</dbReference>
<dbReference type="InterPro" id="IPR000792">
    <property type="entry name" value="Tscrpt_reg_LuxR_C"/>
</dbReference>
<dbReference type="PROSITE" id="PS50043">
    <property type="entry name" value="HTH_LUXR_2"/>
    <property type="match status" value="1"/>
</dbReference>
<organism evidence="5 6">
    <name type="scientific">Qipengyuania flava</name>
    <dbReference type="NCBI Taxonomy" id="192812"/>
    <lineage>
        <taxon>Bacteria</taxon>
        <taxon>Pseudomonadati</taxon>
        <taxon>Pseudomonadota</taxon>
        <taxon>Alphaproteobacteria</taxon>
        <taxon>Sphingomonadales</taxon>
        <taxon>Erythrobacteraceae</taxon>
        <taxon>Qipengyuania</taxon>
    </lineage>
</organism>
<dbReference type="InterPro" id="IPR011990">
    <property type="entry name" value="TPR-like_helical_dom_sf"/>
</dbReference>
<dbReference type="SMART" id="SM00421">
    <property type="entry name" value="HTH_LUXR"/>
    <property type="match status" value="1"/>
</dbReference>
<gene>
    <name evidence="5" type="ORF">D0Y83_08530</name>
</gene>
<evidence type="ECO:0000256" key="1">
    <source>
        <dbReference type="ARBA" id="ARBA00023015"/>
    </source>
</evidence>
<dbReference type="PANTHER" id="PTHR44688">
    <property type="entry name" value="DNA-BINDING TRANSCRIPTIONAL ACTIVATOR DEVR_DOSR"/>
    <property type="match status" value="1"/>
</dbReference>
<dbReference type="GeneID" id="69697343"/>
<evidence type="ECO:0000256" key="3">
    <source>
        <dbReference type="ARBA" id="ARBA00023163"/>
    </source>
</evidence>
<evidence type="ECO:0000256" key="2">
    <source>
        <dbReference type="ARBA" id="ARBA00023125"/>
    </source>
</evidence>
<keyword evidence="2" id="KW-0238">DNA-binding</keyword>
<dbReference type="AlphaFoldDB" id="A0A5P6NBE0"/>
<reference evidence="6" key="1">
    <citation type="submission" date="2018-09" db="EMBL/GenBank/DDBJ databases">
        <title>Nocardia yunnanensis sp. nov., an actinomycete isolated from a soil sample.</title>
        <authorList>
            <person name="Zhang J."/>
        </authorList>
    </citation>
    <scope>NUCLEOTIDE SEQUENCE [LARGE SCALE GENOMIC DNA]</scope>
    <source>
        <strain evidence="6">21-3</strain>
    </source>
</reference>
<sequence>MSGNVLDALVADVRAAGPRVVLCAPPGFRKRRLLSELVRSTDNSQSAKIFDAIDHSRDPRLAANRIIDGDPSVIAIVDVDQMDSGYLSLAIERHSRDETDSQCYLSIDPSGSFPLSRLRAENLVTFIGQEQLALSESELRSGLSGIGRKVDRERIARLSGNWPVAFELLLNFFQGANVNELDIADADLLRASGMFEFIDQHLAPLISTKDWNSLTRASLLSDPSISSLQNAERDDRTLSSLAQRLAGLVNQKGRLFEIAPALRAYCLDRSIAEDPTAHRQTMLEMADLCSSAGQLTDAARLAAEAGSPERIASYAEAHGALLIWVLCGFSNVQAFVDFAGEDVVAPSPMLRMMRCIVDLKLGHINHAEAELKKLASDSEIVASMEKEIEIVRVTLLVYGCSLARQNDLELLAGMLTEDNAEPAWQTFLNTLSLVLNAQRARFPKAAVDLREARRYAESAGSSYNLMFLHLHEAAMELAQGMPTAARRNVSIARRAWRDEFCDDVGVETVISALTASIEYETGRLTSARSALRKSAYRMPEAEAWFDIYCAAYEPMARLHLRSSGLDSTIEMLANEQAKLRSRGLDRVARLLSGLAVCLAGESSLTQESDLPLPRFKIEQDDPYWSWQERETYTLARAHQSIAKGKIPEALKFLAKRCAEAERLGLRRSQMRYQTLEFVLLSRMGDDQAKQLLRKLLTDGTETGIYRHLADFAGRDIRHMAGEVRGSLGLNPAESKFLARIVGENVSLKNASDAHLSDRESEVLMALAQGGSDKELARQLGISDNGVRYHLKNVFRKLQVHDRLSAVAIARDRNLI</sequence>
<dbReference type="Proteomes" id="UP000325385">
    <property type="component" value="Chromosome"/>
</dbReference>
<dbReference type="InterPro" id="IPR016032">
    <property type="entry name" value="Sig_transdc_resp-reg_C-effctor"/>
</dbReference>
<evidence type="ECO:0000313" key="6">
    <source>
        <dbReference type="Proteomes" id="UP000325385"/>
    </source>
</evidence>
<feature type="domain" description="HTH luxR-type" evidence="4">
    <location>
        <begin position="748"/>
        <end position="813"/>
    </location>
</feature>
<dbReference type="Pfam" id="PF00196">
    <property type="entry name" value="GerE"/>
    <property type="match status" value="1"/>
</dbReference>
<dbReference type="Gene3D" id="1.25.40.10">
    <property type="entry name" value="Tetratricopeptide repeat domain"/>
    <property type="match status" value="1"/>
</dbReference>
<proteinExistence type="predicted"/>
<keyword evidence="1" id="KW-0805">Transcription regulation</keyword>
<dbReference type="PRINTS" id="PR00038">
    <property type="entry name" value="HTHLUXR"/>
</dbReference>
<dbReference type="EMBL" id="CP032228">
    <property type="protein sequence ID" value="QFI63309.1"/>
    <property type="molecule type" value="Genomic_DNA"/>
</dbReference>